<comment type="caution">
    <text evidence="1">The sequence shown here is derived from an EMBL/GenBank/DDBJ whole genome shotgun (WGS) entry which is preliminary data.</text>
</comment>
<gene>
    <name evidence="1" type="ORF">E4U57_004405</name>
</gene>
<organism evidence="1 2">
    <name type="scientific">Claviceps arundinis</name>
    <dbReference type="NCBI Taxonomy" id="1623583"/>
    <lineage>
        <taxon>Eukaryota</taxon>
        <taxon>Fungi</taxon>
        <taxon>Dikarya</taxon>
        <taxon>Ascomycota</taxon>
        <taxon>Pezizomycotina</taxon>
        <taxon>Sordariomycetes</taxon>
        <taxon>Hypocreomycetidae</taxon>
        <taxon>Hypocreales</taxon>
        <taxon>Clavicipitaceae</taxon>
        <taxon>Claviceps</taxon>
    </lineage>
</organism>
<evidence type="ECO:0000313" key="2">
    <source>
        <dbReference type="Proteomes" id="UP000742024"/>
    </source>
</evidence>
<name>A0ABQ7PIY4_9HYPO</name>
<dbReference type="Proteomes" id="UP000742024">
    <property type="component" value="Unassembled WGS sequence"/>
</dbReference>
<keyword evidence="2" id="KW-1185">Reference proteome</keyword>
<evidence type="ECO:0000313" key="1">
    <source>
        <dbReference type="EMBL" id="KAG5965160.1"/>
    </source>
</evidence>
<protein>
    <submittedName>
        <fullName evidence="1">Uncharacterized protein</fullName>
    </submittedName>
</protein>
<dbReference type="EMBL" id="SRPR01000033">
    <property type="protein sequence ID" value="KAG5965160.1"/>
    <property type="molecule type" value="Genomic_DNA"/>
</dbReference>
<sequence length="110" mass="12020">MSPRGLILIEISQHVTESYLPLSGGGLIRVVACVPREGNNTYGLDAGQNGDMINKKTSGWGVGKTERVMWVGREFDPWRSTTIGRQTAWRSVAVDARSTSLDRSQGDALQ</sequence>
<reference evidence="1 2" key="1">
    <citation type="journal article" date="2020" name="bioRxiv">
        <title>Whole genome comparisons of ergot fungi reveals the divergence and evolution of species within the genus Claviceps are the result of varying mechanisms driving genome evolution and host range expansion.</title>
        <authorList>
            <person name="Wyka S.A."/>
            <person name="Mondo S.J."/>
            <person name="Liu M."/>
            <person name="Dettman J."/>
            <person name="Nalam V."/>
            <person name="Broders K.D."/>
        </authorList>
    </citation>
    <scope>NUCLEOTIDE SEQUENCE [LARGE SCALE GENOMIC DNA]</scope>
    <source>
        <strain evidence="1 2">LM583</strain>
    </source>
</reference>
<proteinExistence type="predicted"/>
<accession>A0ABQ7PIY4</accession>